<dbReference type="InterPro" id="IPR036388">
    <property type="entry name" value="WH-like_DNA-bd_sf"/>
</dbReference>
<sequence length="210" mass="23336">MLEALPITSPPRASEVVMPEITEVFEAVDDKGVVVDVLWSAAYAELKALAHLRIRDSGSVRVIDTTALVHESWLKLSSARYLKVDNRYQFFSYASKVMRSVVVDIAKEQQRLKRGHGALHLALDQLGLDAAGLASLDGSADAVDHCEPLDVDEALRALEKFEPRLAHMTEMRYFGGLSENEIGEVLGISPRTVRRDWEKARLLLRDLLAG</sequence>
<dbReference type="GO" id="GO:0003700">
    <property type="term" value="F:DNA-binding transcription factor activity"/>
    <property type="evidence" value="ECO:0007669"/>
    <property type="project" value="InterPro"/>
</dbReference>
<dbReference type="GO" id="GO:0006352">
    <property type="term" value="P:DNA-templated transcription initiation"/>
    <property type="evidence" value="ECO:0007669"/>
    <property type="project" value="InterPro"/>
</dbReference>
<dbReference type="NCBIfam" id="TIGR02999">
    <property type="entry name" value="Sig-70_X6"/>
    <property type="match status" value="1"/>
</dbReference>
<feature type="domain" description="RNA polymerase sigma-70 ECF-like HTH" evidence="1">
    <location>
        <begin position="20"/>
        <end position="205"/>
    </location>
</feature>
<reference evidence="2 3" key="1">
    <citation type="submission" date="2019-01" db="EMBL/GenBank/DDBJ databases">
        <title>Pseudolysobacter antarctica gen. nov., sp. nov., isolated from Fildes Peninsula, Antarctica.</title>
        <authorList>
            <person name="Wei Z."/>
            <person name="Peng F."/>
        </authorList>
    </citation>
    <scope>NUCLEOTIDE SEQUENCE [LARGE SCALE GENOMIC DNA]</scope>
    <source>
        <strain evidence="2 3">AQ6-296</strain>
    </source>
</reference>
<dbReference type="InterPro" id="IPR014284">
    <property type="entry name" value="RNA_pol_sigma-70_dom"/>
</dbReference>
<dbReference type="RefSeq" id="WP_129831645.1">
    <property type="nucleotide sequence ID" value="NZ_CP035704.1"/>
</dbReference>
<organism evidence="2 3">
    <name type="scientific">Pseudolysobacter antarcticus</name>
    <dbReference type="NCBI Taxonomy" id="2511995"/>
    <lineage>
        <taxon>Bacteria</taxon>
        <taxon>Pseudomonadati</taxon>
        <taxon>Pseudomonadota</taxon>
        <taxon>Gammaproteobacteria</taxon>
        <taxon>Lysobacterales</taxon>
        <taxon>Rhodanobacteraceae</taxon>
        <taxon>Pseudolysobacter</taxon>
    </lineage>
</organism>
<dbReference type="InterPro" id="IPR053812">
    <property type="entry name" value="HTH_Sigma70_ECF-like"/>
</dbReference>
<dbReference type="Pfam" id="PF07638">
    <property type="entry name" value="Sigma70_ECF"/>
    <property type="match status" value="1"/>
</dbReference>
<dbReference type="Proteomes" id="UP000291562">
    <property type="component" value="Chromosome"/>
</dbReference>
<accession>A0A411HFY7</accession>
<dbReference type="NCBIfam" id="TIGR02937">
    <property type="entry name" value="sigma70-ECF"/>
    <property type="match status" value="1"/>
</dbReference>
<dbReference type="InterPro" id="IPR011517">
    <property type="entry name" value="RNA_pol_sigma70_ECF-like"/>
</dbReference>
<dbReference type="OrthoDB" id="128473at2"/>
<gene>
    <name evidence="2" type="ORF">ELE36_02800</name>
</gene>
<dbReference type="AlphaFoldDB" id="A0A411HFY7"/>
<dbReference type="SUPFAM" id="SSF88659">
    <property type="entry name" value="Sigma3 and sigma4 domains of RNA polymerase sigma factors"/>
    <property type="match status" value="1"/>
</dbReference>
<evidence type="ECO:0000313" key="3">
    <source>
        <dbReference type="Proteomes" id="UP000291562"/>
    </source>
</evidence>
<dbReference type="EMBL" id="CP035704">
    <property type="protein sequence ID" value="QBB69389.1"/>
    <property type="molecule type" value="Genomic_DNA"/>
</dbReference>
<dbReference type="Gene3D" id="1.10.10.10">
    <property type="entry name" value="Winged helix-like DNA-binding domain superfamily/Winged helix DNA-binding domain"/>
    <property type="match status" value="1"/>
</dbReference>
<keyword evidence="3" id="KW-1185">Reference proteome</keyword>
<evidence type="ECO:0000259" key="1">
    <source>
        <dbReference type="Pfam" id="PF07638"/>
    </source>
</evidence>
<dbReference type="InterPro" id="IPR013324">
    <property type="entry name" value="RNA_pol_sigma_r3/r4-like"/>
</dbReference>
<proteinExistence type="predicted"/>
<name>A0A411HFY7_9GAMM</name>
<evidence type="ECO:0000313" key="2">
    <source>
        <dbReference type="EMBL" id="QBB69389.1"/>
    </source>
</evidence>
<dbReference type="KEGG" id="xbc:ELE36_02800"/>
<protein>
    <submittedName>
        <fullName evidence="2">Sigma-70 family RNA polymerase sigma factor</fullName>
    </submittedName>
</protein>